<feature type="domain" description="DUF5681" evidence="1">
    <location>
        <begin position="16"/>
        <end position="37"/>
    </location>
</feature>
<dbReference type="Pfam" id="PF18932">
    <property type="entry name" value="DUF5681"/>
    <property type="match status" value="1"/>
</dbReference>
<sequence length="127" mass="13753">MTDKIKKRTLPAAAVATQFKPGVSGNPSGRPKILEELKGRCRDLTPKILKRLEYWLGQDGDPAASIKAALILLDRGYGRSTEYLELSSNNGSAVVPVFHIKLNSHEPMAADEHTGVSIVATEPEDGE</sequence>
<organism evidence="2">
    <name type="scientific">uncultured Caudovirales phage</name>
    <dbReference type="NCBI Taxonomy" id="2100421"/>
    <lineage>
        <taxon>Viruses</taxon>
        <taxon>Duplodnaviria</taxon>
        <taxon>Heunggongvirae</taxon>
        <taxon>Uroviricota</taxon>
        <taxon>Caudoviricetes</taxon>
        <taxon>Peduoviridae</taxon>
        <taxon>Maltschvirus</taxon>
        <taxon>Maltschvirus maltsch</taxon>
    </lineage>
</organism>
<accession>A0A6J5S441</accession>
<dbReference type="EMBL" id="LR797316">
    <property type="protein sequence ID" value="CAB4203014.1"/>
    <property type="molecule type" value="Genomic_DNA"/>
</dbReference>
<name>A0A6J5S441_9CAUD</name>
<proteinExistence type="predicted"/>
<reference evidence="2" key="1">
    <citation type="submission" date="2020-05" db="EMBL/GenBank/DDBJ databases">
        <authorList>
            <person name="Chiriac C."/>
            <person name="Salcher M."/>
            <person name="Ghai R."/>
            <person name="Kavagutti S V."/>
        </authorList>
    </citation>
    <scope>NUCLEOTIDE SEQUENCE</scope>
</reference>
<evidence type="ECO:0000259" key="1">
    <source>
        <dbReference type="Pfam" id="PF18932"/>
    </source>
</evidence>
<gene>
    <name evidence="2" type="ORF">UFOVP1365_6</name>
</gene>
<protein>
    <recommendedName>
        <fullName evidence="1">DUF5681 domain-containing protein</fullName>
    </recommendedName>
</protein>
<dbReference type="InterPro" id="IPR043736">
    <property type="entry name" value="DUF5681"/>
</dbReference>
<evidence type="ECO:0000313" key="2">
    <source>
        <dbReference type="EMBL" id="CAB4203014.1"/>
    </source>
</evidence>